<evidence type="ECO:0000259" key="6">
    <source>
        <dbReference type="Pfam" id="PF04138"/>
    </source>
</evidence>
<dbReference type="Proteomes" id="UP000199074">
    <property type="component" value="Unassembled WGS sequence"/>
</dbReference>
<dbReference type="EMBL" id="FPCK01000001">
    <property type="protein sequence ID" value="SFV26588.1"/>
    <property type="molecule type" value="Genomic_DNA"/>
</dbReference>
<dbReference type="InterPro" id="IPR007267">
    <property type="entry name" value="GtrA_DPMS_TM"/>
</dbReference>
<evidence type="ECO:0000313" key="8">
    <source>
        <dbReference type="Proteomes" id="UP000199074"/>
    </source>
</evidence>
<keyword evidence="3 5" id="KW-1133">Transmembrane helix</keyword>
<dbReference type="AlphaFoldDB" id="A0A1I7MW40"/>
<feature type="transmembrane region" description="Helical" evidence="5">
    <location>
        <begin position="76"/>
        <end position="97"/>
    </location>
</feature>
<keyword evidence="2 5" id="KW-0812">Transmembrane</keyword>
<evidence type="ECO:0000313" key="7">
    <source>
        <dbReference type="EMBL" id="SFV26588.1"/>
    </source>
</evidence>
<comment type="subcellular location">
    <subcellularLocation>
        <location evidence="1">Membrane</location>
        <topology evidence="1">Multi-pass membrane protein</topology>
    </subcellularLocation>
</comment>
<evidence type="ECO:0000256" key="3">
    <source>
        <dbReference type="ARBA" id="ARBA00022989"/>
    </source>
</evidence>
<name>A0A1I7MW40_9HYPH</name>
<feature type="transmembrane region" description="Helical" evidence="5">
    <location>
        <begin position="12"/>
        <end position="31"/>
    </location>
</feature>
<organism evidence="7 8">
    <name type="scientific">Devosia crocina</name>
    <dbReference type="NCBI Taxonomy" id="429728"/>
    <lineage>
        <taxon>Bacteria</taxon>
        <taxon>Pseudomonadati</taxon>
        <taxon>Pseudomonadota</taxon>
        <taxon>Alphaproteobacteria</taxon>
        <taxon>Hyphomicrobiales</taxon>
        <taxon>Devosiaceae</taxon>
        <taxon>Devosia</taxon>
    </lineage>
</organism>
<dbReference type="GO" id="GO:0000271">
    <property type="term" value="P:polysaccharide biosynthetic process"/>
    <property type="evidence" value="ECO:0007669"/>
    <property type="project" value="InterPro"/>
</dbReference>
<keyword evidence="4 5" id="KW-0472">Membrane</keyword>
<accession>A0A1I7MW40</accession>
<evidence type="ECO:0000256" key="5">
    <source>
        <dbReference type="SAM" id="Phobius"/>
    </source>
</evidence>
<sequence length="131" mass="14185">MHYRALSRILPFAFAGAVGFIVDASVLYMSVDLLGPIFGRGLSWCCAVLVTWLINRRLAFADRAASEDLHVEFFRYMVAMVPGGFTNWIGYGLALALVPAGDWQLLIATAVGSLAGMLTNLVMASYVAFSS</sequence>
<gene>
    <name evidence="7" type="ORF">SAMN05216456_0051</name>
</gene>
<proteinExistence type="predicted"/>
<evidence type="ECO:0000256" key="1">
    <source>
        <dbReference type="ARBA" id="ARBA00004141"/>
    </source>
</evidence>
<dbReference type="GO" id="GO:0016020">
    <property type="term" value="C:membrane"/>
    <property type="evidence" value="ECO:0007669"/>
    <property type="project" value="UniProtKB-SubCell"/>
</dbReference>
<reference evidence="7 8" key="1">
    <citation type="submission" date="2016-10" db="EMBL/GenBank/DDBJ databases">
        <authorList>
            <person name="de Groot N.N."/>
        </authorList>
    </citation>
    <scope>NUCLEOTIDE SEQUENCE [LARGE SCALE GENOMIC DNA]</scope>
    <source>
        <strain evidence="7 8">IPL20</strain>
    </source>
</reference>
<feature type="transmembrane region" description="Helical" evidence="5">
    <location>
        <begin position="37"/>
        <end position="55"/>
    </location>
</feature>
<evidence type="ECO:0000256" key="2">
    <source>
        <dbReference type="ARBA" id="ARBA00022692"/>
    </source>
</evidence>
<evidence type="ECO:0000256" key="4">
    <source>
        <dbReference type="ARBA" id="ARBA00023136"/>
    </source>
</evidence>
<dbReference type="Pfam" id="PF04138">
    <property type="entry name" value="GtrA_DPMS_TM"/>
    <property type="match status" value="1"/>
</dbReference>
<dbReference type="STRING" id="429728.SAMN05216456_0051"/>
<protein>
    <submittedName>
        <fullName evidence="7">Putative flippase GtrA (Transmembrane translocase of bactoprenol-linked glucose)</fullName>
    </submittedName>
</protein>
<feature type="transmembrane region" description="Helical" evidence="5">
    <location>
        <begin position="103"/>
        <end position="129"/>
    </location>
</feature>
<feature type="domain" description="GtrA/DPMS transmembrane" evidence="6">
    <location>
        <begin position="12"/>
        <end position="129"/>
    </location>
</feature>
<keyword evidence="8" id="KW-1185">Reference proteome</keyword>